<keyword evidence="8 16" id="KW-0028">Amino-acid biosynthesis</keyword>
<evidence type="ECO:0000256" key="8">
    <source>
        <dbReference type="ARBA" id="ARBA00022605"/>
    </source>
</evidence>
<evidence type="ECO:0000256" key="3">
    <source>
        <dbReference type="ARBA" id="ARBA00005091"/>
    </source>
</evidence>
<feature type="active site" description="Nucleophile" evidence="16">
    <location>
        <position position="92"/>
    </location>
</feature>
<proteinExistence type="inferred from homology"/>
<evidence type="ECO:0000256" key="2">
    <source>
        <dbReference type="ARBA" id="ARBA00004496"/>
    </source>
</evidence>
<dbReference type="EMBL" id="AP025628">
    <property type="protein sequence ID" value="BDG61268.1"/>
    <property type="molecule type" value="Genomic_DNA"/>
</dbReference>
<dbReference type="Gene3D" id="3.20.20.70">
    <property type="entry name" value="Aldolase class I"/>
    <property type="match status" value="1"/>
</dbReference>
<comment type="pathway">
    <text evidence="3 16">Amino-acid biosynthesis; L-histidine biosynthesis; L-histidine from 5-phospho-alpha-D-ribose 1-diphosphate: step 5/9.</text>
</comment>
<name>A0AA35CMS8_9FIRM</name>
<dbReference type="HAMAP" id="MF_01014">
    <property type="entry name" value="HisA"/>
    <property type="match status" value="1"/>
</dbReference>
<dbReference type="InterPro" id="IPR029062">
    <property type="entry name" value="Class_I_gatase-like"/>
</dbReference>
<evidence type="ECO:0000256" key="13">
    <source>
        <dbReference type="ARBA" id="ARBA00023239"/>
    </source>
</evidence>
<dbReference type="NCBIfam" id="TIGR01855">
    <property type="entry name" value="IMP_synth_hisH"/>
    <property type="match status" value="1"/>
</dbReference>
<accession>A0AA35CMS8</accession>
<comment type="catalytic activity">
    <reaction evidence="15 16">
        <text>L-glutamine + H2O = L-glutamate + NH4(+)</text>
        <dbReference type="Rhea" id="RHEA:15889"/>
        <dbReference type="ChEBI" id="CHEBI:15377"/>
        <dbReference type="ChEBI" id="CHEBI:28938"/>
        <dbReference type="ChEBI" id="CHEBI:29985"/>
        <dbReference type="ChEBI" id="CHEBI:58359"/>
        <dbReference type="EC" id="3.5.1.2"/>
    </reaction>
</comment>
<keyword evidence="7 16" id="KW-0963">Cytoplasm</keyword>
<dbReference type="Pfam" id="PF00977">
    <property type="entry name" value="His_biosynth"/>
    <property type="match status" value="1"/>
</dbReference>
<evidence type="ECO:0000256" key="1">
    <source>
        <dbReference type="ARBA" id="ARBA00000901"/>
    </source>
</evidence>
<dbReference type="InterPro" id="IPR013785">
    <property type="entry name" value="Aldolase_TIM"/>
</dbReference>
<dbReference type="CDD" id="cd01748">
    <property type="entry name" value="GATase1_IGP_Synthase"/>
    <property type="match status" value="1"/>
</dbReference>
<evidence type="ECO:0000256" key="16">
    <source>
        <dbReference type="HAMAP-Rule" id="MF_00278"/>
    </source>
</evidence>
<evidence type="ECO:0000256" key="17">
    <source>
        <dbReference type="HAMAP-Rule" id="MF_01014"/>
    </source>
</evidence>
<evidence type="ECO:0000256" key="7">
    <source>
        <dbReference type="ARBA" id="ARBA00022490"/>
    </source>
</evidence>
<dbReference type="GO" id="GO:0000107">
    <property type="term" value="F:imidazoleglycerol-phosphate synthase activity"/>
    <property type="evidence" value="ECO:0007669"/>
    <property type="project" value="UniProtKB-UniRule"/>
</dbReference>
<keyword evidence="9 16" id="KW-0378">Hydrolase</keyword>
<dbReference type="SUPFAM" id="SSF51366">
    <property type="entry name" value="Ribulose-phoshate binding barrel"/>
    <property type="match status" value="1"/>
</dbReference>
<dbReference type="Pfam" id="PF00117">
    <property type="entry name" value="GATase"/>
    <property type="match status" value="1"/>
</dbReference>
<evidence type="ECO:0000313" key="21">
    <source>
        <dbReference type="Proteomes" id="UP001163687"/>
    </source>
</evidence>
<keyword evidence="21" id="KW-1185">Reference proteome</keyword>
<comment type="similarity">
    <text evidence="5 17 18">Belongs to the HisA/HisF family.</text>
</comment>
<evidence type="ECO:0000256" key="14">
    <source>
        <dbReference type="ARBA" id="ARBA00047838"/>
    </source>
</evidence>
<reference evidence="20" key="1">
    <citation type="submission" date="2022-03" db="EMBL/GenBank/DDBJ databases">
        <title>Complete genome sequence of Caldinitratiruptor microaerophilus.</title>
        <authorList>
            <person name="Mukaiyama R."/>
            <person name="Nishiyama T."/>
            <person name="Ueda K."/>
        </authorList>
    </citation>
    <scope>NUCLEOTIDE SEQUENCE</scope>
    <source>
        <strain evidence="20">JCM 16183</strain>
    </source>
</reference>
<comment type="subcellular location">
    <subcellularLocation>
        <location evidence="2 16">Cytoplasm</location>
    </subcellularLocation>
</comment>
<feature type="active site" description="Proton donor" evidence="17">
    <location>
        <position position="349"/>
    </location>
</feature>
<feature type="active site" description="Proton acceptor" evidence="17">
    <location>
        <position position="226"/>
    </location>
</feature>
<keyword evidence="12 17" id="KW-0413">Isomerase</keyword>
<evidence type="ECO:0000256" key="5">
    <source>
        <dbReference type="ARBA" id="ARBA00009667"/>
    </source>
</evidence>
<dbReference type="GO" id="GO:0000105">
    <property type="term" value="P:L-histidine biosynthetic process"/>
    <property type="evidence" value="ECO:0007669"/>
    <property type="project" value="UniProtKB-UniRule"/>
</dbReference>
<dbReference type="PROSITE" id="PS51274">
    <property type="entry name" value="GATASE_COBBQ"/>
    <property type="match status" value="1"/>
</dbReference>
<dbReference type="PANTHER" id="PTHR42701">
    <property type="entry name" value="IMIDAZOLE GLYCEROL PHOSPHATE SYNTHASE SUBUNIT HISH"/>
    <property type="match status" value="1"/>
</dbReference>
<dbReference type="PROSITE" id="PS51273">
    <property type="entry name" value="GATASE_TYPE_1"/>
    <property type="match status" value="1"/>
</dbReference>
<dbReference type="CDD" id="cd04732">
    <property type="entry name" value="HisA"/>
    <property type="match status" value="1"/>
</dbReference>
<evidence type="ECO:0000256" key="18">
    <source>
        <dbReference type="RuleBase" id="RU003657"/>
    </source>
</evidence>
<dbReference type="KEGG" id="cmic:caldi_23580"/>
<comment type="catalytic activity">
    <reaction evidence="14 16">
        <text>5-[(5-phospho-1-deoxy-D-ribulos-1-ylimino)methylamino]-1-(5-phospho-beta-D-ribosyl)imidazole-4-carboxamide + L-glutamine = D-erythro-1-(imidazol-4-yl)glycerol 3-phosphate + 5-amino-1-(5-phospho-beta-D-ribosyl)imidazole-4-carboxamide + L-glutamate + H(+)</text>
        <dbReference type="Rhea" id="RHEA:24793"/>
        <dbReference type="ChEBI" id="CHEBI:15378"/>
        <dbReference type="ChEBI" id="CHEBI:29985"/>
        <dbReference type="ChEBI" id="CHEBI:58278"/>
        <dbReference type="ChEBI" id="CHEBI:58359"/>
        <dbReference type="ChEBI" id="CHEBI:58475"/>
        <dbReference type="ChEBI" id="CHEBI:58525"/>
        <dbReference type="EC" id="4.3.2.10"/>
    </reaction>
</comment>
<feature type="domain" description="Glutamine amidotransferase" evidence="19">
    <location>
        <begin position="6"/>
        <end position="201"/>
    </location>
</feature>
<comment type="catalytic activity">
    <reaction evidence="1 17">
        <text>1-(5-phospho-beta-D-ribosyl)-5-[(5-phospho-beta-D-ribosylamino)methylideneamino]imidazole-4-carboxamide = 5-[(5-phospho-1-deoxy-D-ribulos-1-ylimino)methylamino]-1-(5-phospho-beta-D-ribosyl)imidazole-4-carboxamide</text>
        <dbReference type="Rhea" id="RHEA:15469"/>
        <dbReference type="ChEBI" id="CHEBI:58435"/>
        <dbReference type="ChEBI" id="CHEBI:58525"/>
        <dbReference type="EC" id="5.3.1.16"/>
    </reaction>
</comment>
<keyword evidence="10 16" id="KW-0315">Glutamine amidotransferase</keyword>
<comment type="subunit">
    <text evidence="6 16">Heterodimer of HisH and HisF.</text>
</comment>
<evidence type="ECO:0000256" key="15">
    <source>
        <dbReference type="ARBA" id="ARBA00049534"/>
    </source>
</evidence>
<dbReference type="RefSeq" id="WP_319951751.1">
    <property type="nucleotide sequence ID" value="NZ_AP025628.1"/>
</dbReference>
<gene>
    <name evidence="16" type="primary">hisH</name>
    <name evidence="17" type="synonym">hisA</name>
    <name evidence="20" type="ORF">caldi_23580</name>
</gene>
<evidence type="ECO:0000313" key="20">
    <source>
        <dbReference type="EMBL" id="BDG61268.1"/>
    </source>
</evidence>
<organism evidence="20 21">
    <name type="scientific">Caldinitratiruptor microaerophilus</name>
    <dbReference type="NCBI Taxonomy" id="671077"/>
    <lineage>
        <taxon>Bacteria</taxon>
        <taxon>Bacillati</taxon>
        <taxon>Bacillota</taxon>
        <taxon>Clostridia</taxon>
        <taxon>Eubacteriales</taxon>
        <taxon>Symbiobacteriaceae</taxon>
        <taxon>Caldinitratiruptor</taxon>
    </lineage>
</organism>
<comment type="pathway">
    <text evidence="4 17">Amino-acid biosynthesis; L-histidine biosynthesis; L-histidine from 5-phospho-alpha-D-ribose 1-diphosphate: step 4/9.</text>
</comment>
<dbReference type="InterPro" id="IPR006062">
    <property type="entry name" value="His_biosynth"/>
</dbReference>
<evidence type="ECO:0000256" key="6">
    <source>
        <dbReference type="ARBA" id="ARBA00011152"/>
    </source>
</evidence>
<feature type="active site" evidence="16">
    <location>
        <position position="194"/>
    </location>
</feature>
<dbReference type="EC" id="5.3.1.16" evidence="17"/>
<dbReference type="HAMAP" id="MF_00278">
    <property type="entry name" value="HisH"/>
    <property type="match status" value="1"/>
</dbReference>
<protein>
    <recommendedName>
        <fullName evidence="16 17">Multifunctional fusion protein</fullName>
    </recommendedName>
    <domain>
        <recommendedName>
            <fullName evidence="16">Imidazole glycerol phosphate synthase subunit HisH</fullName>
            <ecNumber evidence="16">4.3.2.10</ecNumber>
        </recommendedName>
        <alternativeName>
            <fullName evidence="16">IGP synthase glutaminase subunit</fullName>
        </alternativeName>
        <alternativeName>
            <fullName evidence="16">IGP synthase subunit HisH</fullName>
        </alternativeName>
        <alternativeName>
            <fullName evidence="16">ImGP synthase subunit HisH</fullName>
            <shortName evidence="16">IGPS subunit HisH</shortName>
            <ecNumber evidence="16">3.5.1.2</ecNumber>
        </alternativeName>
    </domain>
    <domain>
        <recommendedName>
            <fullName evidence="17">1-(5-phosphoribosyl)-5-[(5-phosphoribosylamino)methylideneamino] imidazole-4-carboxamide isomerase</fullName>
            <ecNumber evidence="17">5.3.1.16</ecNumber>
        </recommendedName>
        <alternativeName>
            <fullName evidence="17">Phosphoribosylformimino-5-aminoimidazole carboxamide ribotide isomerase</fullName>
        </alternativeName>
    </domain>
</protein>
<evidence type="ECO:0000259" key="19">
    <source>
        <dbReference type="Pfam" id="PF00117"/>
    </source>
</evidence>
<dbReference type="InterPro" id="IPR017926">
    <property type="entry name" value="GATASE"/>
</dbReference>
<dbReference type="Gene3D" id="3.40.50.880">
    <property type="match status" value="1"/>
</dbReference>
<comment type="function">
    <text evidence="16">IGPS catalyzes the conversion of PRFAR and glutamine to IGP, AICAR and glutamate. The HisH subunit catalyzes the hydrolysis of glutamine to glutamate and ammonia as part of the synthesis of IGP and AICAR. The resulting ammonia molecule is channeled to the active site of HisF.</text>
</comment>
<dbReference type="AlphaFoldDB" id="A0AA35CMS8"/>
<evidence type="ECO:0000256" key="4">
    <source>
        <dbReference type="ARBA" id="ARBA00005133"/>
    </source>
</evidence>
<evidence type="ECO:0000256" key="10">
    <source>
        <dbReference type="ARBA" id="ARBA00022962"/>
    </source>
</evidence>
<dbReference type="Proteomes" id="UP001163687">
    <property type="component" value="Chromosome"/>
</dbReference>
<evidence type="ECO:0000256" key="12">
    <source>
        <dbReference type="ARBA" id="ARBA00023235"/>
    </source>
</evidence>
<dbReference type="InterPro" id="IPR011060">
    <property type="entry name" value="RibuloseP-bd_barrel"/>
</dbReference>
<sequence length="457" mass="47396">MRRIAIVDYGMGNLPNVRKAVLRAARDVKAGPAGAVWDAVITDRPEDVAAADAVILPGVGAFPAAMATLGRTGLGGAVQAAARAGRPVLGICLGQQLLFEESKEWERTPGLGLVPGRVTRLPGGVKLPHIGWNEVTPQYPHPLLEGLEKGLWGYFVHSYAAEAADPADALALTEYGRVFPSMVARGNVMGAQFHPEKSSAAGIRIYANWLRLVAAWRGFTVFPAIDLKGGRAVRLRQGDFATATDYGDPAAAAARWLAAGARALHVVDLDGAAAGRPVNAPAVRAIVEAARRAGAAVQLGGGLRTLADMAAAIEMGADRIVLGSAALDPDLVREAVARFGPERVVAGIDARDGMVAVAGWTRAAGVSAVELARSLRRAGVRHAVYTDIRRDGMLEGPSLEGVRELAATGLLVVASGGIASAADLRRLREIPGVSGAIVGKALYTGALDLAEALEAVT</sequence>
<dbReference type="PANTHER" id="PTHR42701:SF1">
    <property type="entry name" value="IMIDAZOLE GLYCEROL PHOSPHATE SYNTHASE SUBUNIT HISH"/>
    <property type="match status" value="1"/>
</dbReference>
<feature type="active site" evidence="16">
    <location>
        <position position="196"/>
    </location>
</feature>
<dbReference type="GO" id="GO:0005737">
    <property type="term" value="C:cytoplasm"/>
    <property type="evidence" value="ECO:0007669"/>
    <property type="project" value="UniProtKB-SubCell"/>
</dbReference>
<dbReference type="GO" id="GO:0003949">
    <property type="term" value="F:1-(5-phosphoribosyl)-5-[(5-phosphoribosylamino)methylideneamino]imidazole-4-carboxamide isomerase activity"/>
    <property type="evidence" value="ECO:0007669"/>
    <property type="project" value="UniProtKB-UniRule"/>
</dbReference>
<dbReference type="InterPro" id="IPR010139">
    <property type="entry name" value="Imidazole-glycPsynth_HisH"/>
</dbReference>
<evidence type="ECO:0000256" key="11">
    <source>
        <dbReference type="ARBA" id="ARBA00023102"/>
    </source>
</evidence>
<dbReference type="EC" id="4.3.2.10" evidence="16"/>
<evidence type="ECO:0000256" key="9">
    <source>
        <dbReference type="ARBA" id="ARBA00022801"/>
    </source>
</evidence>
<dbReference type="InterPro" id="IPR023016">
    <property type="entry name" value="HisA/PriA"/>
</dbReference>
<dbReference type="SUPFAM" id="SSF52317">
    <property type="entry name" value="Class I glutamine amidotransferase-like"/>
    <property type="match status" value="1"/>
</dbReference>
<keyword evidence="11 16" id="KW-0368">Histidine biosynthesis</keyword>
<dbReference type="EC" id="3.5.1.2" evidence="16"/>
<dbReference type="GO" id="GO:0016829">
    <property type="term" value="F:lyase activity"/>
    <property type="evidence" value="ECO:0007669"/>
    <property type="project" value="UniProtKB-KW"/>
</dbReference>
<dbReference type="FunFam" id="3.20.20.70:FF:000009">
    <property type="entry name" value="1-(5-phosphoribosyl)-5-[(5-phosphoribosylamino)methylideneamino] imidazole-4-carboxamide isomerase"/>
    <property type="match status" value="1"/>
</dbReference>
<dbReference type="GO" id="GO:0004359">
    <property type="term" value="F:glutaminase activity"/>
    <property type="evidence" value="ECO:0007669"/>
    <property type="project" value="UniProtKB-EC"/>
</dbReference>
<keyword evidence="13 16" id="KW-0456">Lyase</keyword>